<proteinExistence type="predicted"/>
<reference evidence="1 2" key="1">
    <citation type="submission" date="2019-05" db="EMBL/GenBank/DDBJ databases">
        <title>Another draft genome of Portunus trituberculatus and its Hox gene families provides insights of decapod evolution.</title>
        <authorList>
            <person name="Jeong J.-H."/>
            <person name="Song I."/>
            <person name="Kim S."/>
            <person name="Choi T."/>
            <person name="Kim D."/>
            <person name="Ryu S."/>
            <person name="Kim W."/>
        </authorList>
    </citation>
    <scope>NUCLEOTIDE SEQUENCE [LARGE SCALE GENOMIC DNA]</scope>
    <source>
        <tissue evidence="1">Muscle</tissue>
    </source>
</reference>
<evidence type="ECO:0000313" key="2">
    <source>
        <dbReference type="Proteomes" id="UP000324222"/>
    </source>
</evidence>
<dbReference type="AlphaFoldDB" id="A0A5B7IQJ7"/>
<gene>
    <name evidence="1" type="ORF">E2C01_077748</name>
</gene>
<dbReference type="EMBL" id="VSRR010061378">
    <property type="protein sequence ID" value="MPC83058.1"/>
    <property type="molecule type" value="Genomic_DNA"/>
</dbReference>
<name>A0A5B7IQJ7_PORTR</name>
<organism evidence="1 2">
    <name type="scientific">Portunus trituberculatus</name>
    <name type="common">Swimming crab</name>
    <name type="synonym">Neptunus trituberculatus</name>
    <dbReference type="NCBI Taxonomy" id="210409"/>
    <lineage>
        <taxon>Eukaryota</taxon>
        <taxon>Metazoa</taxon>
        <taxon>Ecdysozoa</taxon>
        <taxon>Arthropoda</taxon>
        <taxon>Crustacea</taxon>
        <taxon>Multicrustacea</taxon>
        <taxon>Malacostraca</taxon>
        <taxon>Eumalacostraca</taxon>
        <taxon>Eucarida</taxon>
        <taxon>Decapoda</taxon>
        <taxon>Pleocyemata</taxon>
        <taxon>Brachyura</taxon>
        <taxon>Eubrachyura</taxon>
        <taxon>Portunoidea</taxon>
        <taxon>Portunidae</taxon>
        <taxon>Portuninae</taxon>
        <taxon>Portunus</taxon>
    </lineage>
</organism>
<accession>A0A5B7IQJ7</accession>
<dbReference type="Proteomes" id="UP000324222">
    <property type="component" value="Unassembled WGS sequence"/>
</dbReference>
<protein>
    <submittedName>
        <fullName evidence="1">Uncharacterized protein</fullName>
    </submittedName>
</protein>
<evidence type="ECO:0000313" key="1">
    <source>
        <dbReference type="EMBL" id="MPC83058.1"/>
    </source>
</evidence>
<comment type="caution">
    <text evidence="1">The sequence shown here is derived from an EMBL/GenBank/DDBJ whole genome shotgun (WGS) entry which is preliminary data.</text>
</comment>
<sequence length="93" mass="10884">MKRKDLDYIPHWLMTCTNPHLSQSPHSGSRIVSVMSRERRLARGHRRSLPPSCTRLVHAAHSSLFCYETCTTQINPFSTKTQFYHDFCVRLDH</sequence>
<keyword evidence="2" id="KW-1185">Reference proteome</keyword>